<feature type="domain" description="Ice-binding protein C-terminal" evidence="1">
    <location>
        <begin position="262"/>
        <end position="285"/>
    </location>
</feature>
<gene>
    <name evidence="2" type="ORF">DI623_07500</name>
</gene>
<name>A0A2W5A6C7_9SPHN</name>
<sequence length="293" mass="30731">MIRLRPGDVARPELTTSHLSGVIFMTSMFRLSIAAIAALLPFSAEAAQFQAGADIFNGTGYGSSYTGVGGTVQPSGAWLGSVADGGYDTFDNFGFYNSGVSSLTLNRQVELLSGNVYRFFDTFTNNQSTRVATTVNFFGNLGSDGDELVSYDAGGLMVSCEDDGAGACIDDAVLALVSGNNGLGIQAITPDRYNVRFALDLAPGESISLLNFAFLARDEDGPLDSDVDLAIATGQSLLAAPRLEGLSAEQIARIGNFNIAGVPEPSTWAMLIAGFGFTGAALRRRRATVRFAA</sequence>
<protein>
    <recommendedName>
        <fullName evidence="1">Ice-binding protein C-terminal domain-containing protein</fullName>
    </recommendedName>
</protein>
<dbReference type="NCBIfam" id="NF035944">
    <property type="entry name" value="PEPxxWA-CTERM"/>
    <property type="match status" value="1"/>
</dbReference>
<evidence type="ECO:0000313" key="2">
    <source>
        <dbReference type="EMBL" id="PZO90240.1"/>
    </source>
</evidence>
<dbReference type="NCBIfam" id="TIGR02595">
    <property type="entry name" value="PEP_CTERM"/>
    <property type="match status" value="1"/>
</dbReference>
<comment type="caution">
    <text evidence="2">The sequence shown here is derived from an EMBL/GenBank/DDBJ whole genome shotgun (WGS) entry which is preliminary data.</text>
</comment>
<dbReference type="AlphaFoldDB" id="A0A2W5A6C7"/>
<proteinExistence type="predicted"/>
<dbReference type="Proteomes" id="UP000249066">
    <property type="component" value="Unassembled WGS sequence"/>
</dbReference>
<dbReference type="Pfam" id="PF07589">
    <property type="entry name" value="PEP-CTERM"/>
    <property type="match status" value="1"/>
</dbReference>
<accession>A0A2W5A6C7</accession>
<organism evidence="2 3">
    <name type="scientific">Sphingomonas sanxanigenens</name>
    <dbReference type="NCBI Taxonomy" id="397260"/>
    <lineage>
        <taxon>Bacteria</taxon>
        <taxon>Pseudomonadati</taxon>
        <taxon>Pseudomonadota</taxon>
        <taxon>Alphaproteobacteria</taxon>
        <taxon>Sphingomonadales</taxon>
        <taxon>Sphingomonadaceae</taxon>
        <taxon>Sphingomonas</taxon>
    </lineage>
</organism>
<reference evidence="2 3" key="1">
    <citation type="submission" date="2017-08" db="EMBL/GenBank/DDBJ databases">
        <title>Infants hospitalized years apart are colonized by the same room-sourced microbial strains.</title>
        <authorList>
            <person name="Brooks B."/>
            <person name="Olm M.R."/>
            <person name="Firek B.A."/>
            <person name="Baker R."/>
            <person name="Thomas B.C."/>
            <person name="Morowitz M.J."/>
            <person name="Banfield J.F."/>
        </authorList>
    </citation>
    <scope>NUCLEOTIDE SEQUENCE [LARGE SCALE GENOMIC DNA]</scope>
    <source>
        <strain evidence="2">S2_018_000_R2_101</strain>
    </source>
</reference>
<evidence type="ECO:0000313" key="3">
    <source>
        <dbReference type="Proteomes" id="UP000249066"/>
    </source>
</evidence>
<dbReference type="EMBL" id="QFNN01000033">
    <property type="protein sequence ID" value="PZO90240.1"/>
    <property type="molecule type" value="Genomic_DNA"/>
</dbReference>
<dbReference type="InterPro" id="IPR013424">
    <property type="entry name" value="Ice-binding_C"/>
</dbReference>
<evidence type="ECO:0000259" key="1">
    <source>
        <dbReference type="Pfam" id="PF07589"/>
    </source>
</evidence>